<sequence>MEKRVLTDSQGHPVADNQNSITAGTKGPIILSDIHLIDKLARFDRERIPERVVHAVGSGAYGHFELTKCCSQWTKAQFLNGQGKKTPIVVRFSTTLGERGFPDTDRDPRGFAIKFYTEEGIFDMVGNNTPFFFIKDPIKFPDVIHSRKRHPQTNLRDPNMSWDFISLNPESIQNIMFLFSDRGLPSCYRHMDGFGAHSFRWVNAKGEAFFVKYHIKTTHGHQPLLPEKVKEVEYDYQQKDLYEWIASGKEVTYTFNIQVMPEKDADTYRYDVNDITKVWPHGDYPMIPIGKLVLNRNPINYFAEVEQVAFNPGNVVPGIEFSNDRILNARVFSYPDAQRYRLGVNFDQIPVNCPMQGNNKLGVTHYSRDGTMNINGNGGNGPNYEPNSHGGPVEDPKYDWQTTQIAGPLARTKHSDLIRNNPDIDYEQPRQLWAKVMTDWHRQHLVDNMVKSMTKCKIDIKQRMIKLCYRVHPDFGTSIAKGLNMQVEAPKL</sequence>
<dbReference type="InterPro" id="IPR002226">
    <property type="entry name" value="Catalase_haem_BS"/>
</dbReference>
<dbReference type="PROSITE" id="PS00437">
    <property type="entry name" value="CATALASE_1"/>
    <property type="match status" value="1"/>
</dbReference>
<dbReference type="SMART" id="SM01060">
    <property type="entry name" value="Catalase"/>
    <property type="match status" value="1"/>
</dbReference>
<evidence type="ECO:0000313" key="15">
    <source>
        <dbReference type="Proteomes" id="UP000039865"/>
    </source>
</evidence>
<feature type="region of interest" description="Disordered" evidence="12">
    <location>
        <begin position="1"/>
        <end position="22"/>
    </location>
</feature>
<dbReference type="AlphaFoldDB" id="A0A078AI98"/>
<reference evidence="14 15" key="1">
    <citation type="submission" date="2014-06" db="EMBL/GenBank/DDBJ databases">
        <authorList>
            <person name="Swart Estienne"/>
        </authorList>
    </citation>
    <scope>NUCLEOTIDE SEQUENCE [LARGE SCALE GENOMIC DNA]</scope>
    <source>
        <strain evidence="14 15">130c</strain>
    </source>
</reference>
<organism evidence="14 15">
    <name type="scientific">Stylonychia lemnae</name>
    <name type="common">Ciliate</name>
    <dbReference type="NCBI Taxonomy" id="5949"/>
    <lineage>
        <taxon>Eukaryota</taxon>
        <taxon>Sar</taxon>
        <taxon>Alveolata</taxon>
        <taxon>Ciliophora</taxon>
        <taxon>Intramacronucleata</taxon>
        <taxon>Spirotrichea</taxon>
        <taxon>Stichotrichia</taxon>
        <taxon>Sporadotrichida</taxon>
        <taxon>Oxytrichidae</taxon>
        <taxon>Stylonychinae</taxon>
        <taxon>Stylonychia</taxon>
    </lineage>
</organism>
<keyword evidence="2 10" id="KW-0575">Peroxidase</keyword>
<keyword evidence="5 10" id="KW-0560">Oxidoreductase</keyword>
<evidence type="ECO:0000256" key="4">
    <source>
        <dbReference type="ARBA" id="ARBA00022723"/>
    </source>
</evidence>
<evidence type="ECO:0000256" key="3">
    <source>
        <dbReference type="ARBA" id="ARBA00022617"/>
    </source>
</evidence>
<dbReference type="PROSITE" id="PS00438">
    <property type="entry name" value="CATALASE_2"/>
    <property type="match status" value="1"/>
</dbReference>
<evidence type="ECO:0000259" key="13">
    <source>
        <dbReference type="SMART" id="SM01060"/>
    </source>
</evidence>
<gene>
    <name evidence="14" type="primary">Contig18883.g20032</name>
    <name evidence="14" type="ORF">STYLEM_10244</name>
</gene>
<feature type="domain" description="Catalase core" evidence="13">
    <location>
        <begin position="7"/>
        <end position="393"/>
    </location>
</feature>
<evidence type="ECO:0000256" key="11">
    <source>
        <dbReference type="RuleBase" id="RU004142"/>
    </source>
</evidence>
<dbReference type="Pfam" id="PF06628">
    <property type="entry name" value="Catalase-rel"/>
    <property type="match status" value="1"/>
</dbReference>
<name>A0A078AI98_STYLE</name>
<dbReference type="OMA" id="QERMVWH"/>
<evidence type="ECO:0000256" key="1">
    <source>
        <dbReference type="ARBA" id="ARBA00005329"/>
    </source>
</evidence>
<dbReference type="InterPro" id="IPR020835">
    <property type="entry name" value="Catalase_sf"/>
</dbReference>
<evidence type="ECO:0000256" key="12">
    <source>
        <dbReference type="SAM" id="MobiDB-lite"/>
    </source>
</evidence>
<feature type="active site" evidence="8">
    <location>
        <position position="54"/>
    </location>
</feature>
<dbReference type="PIRSF" id="PIRSF038928">
    <property type="entry name" value="Catalase_clade1-3"/>
    <property type="match status" value="1"/>
</dbReference>
<dbReference type="SUPFAM" id="SSF56634">
    <property type="entry name" value="Heme-dependent catalase-like"/>
    <property type="match status" value="1"/>
</dbReference>
<keyword evidence="7 10" id="KW-0376">Hydrogen peroxide</keyword>
<comment type="function">
    <text evidence="11">Catalyzes the degradation of hydrogen peroxide (H(2)O(2)) generated by peroxisomal oxidases to water and oxygen, thereby protecting cells from the toxic effects of hydrogen peroxide.</text>
</comment>
<dbReference type="OrthoDB" id="6880011at2759"/>
<keyword evidence="15" id="KW-1185">Reference proteome</keyword>
<dbReference type="GO" id="GO:0046872">
    <property type="term" value="F:metal ion binding"/>
    <property type="evidence" value="ECO:0007669"/>
    <property type="project" value="UniProtKB-KW"/>
</dbReference>
<feature type="binding site" description="axial binding residue" evidence="9">
    <location>
        <position position="334"/>
    </location>
    <ligand>
        <name>heme</name>
        <dbReference type="ChEBI" id="CHEBI:30413"/>
    </ligand>
    <ligandPart>
        <name>Fe</name>
        <dbReference type="ChEBI" id="CHEBI:18248"/>
    </ligandPart>
</feature>
<dbReference type="InParanoid" id="A0A078AI98"/>
<comment type="similarity">
    <text evidence="1 10">Belongs to the catalase family.</text>
</comment>
<dbReference type="EC" id="1.11.1.6" evidence="10"/>
<evidence type="ECO:0000256" key="10">
    <source>
        <dbReference type="RuleBase" id="RU000498"/>
    </source>
</evidence>
<dbReference type="SMR" id="A0A078AI98"/>
<dbReference type="InterPro" id="IPR010582">
    <property type="entry name" value="Catalase_immune_responsive"/>
</dbReference>
<evidence type="ECO:0000256" key="5">
    <source>
        <dbReference type="ARBA" id="ARBA00023002"/>
    </source>
</evidence>
<dbReference type="EMBL" id="CCKQ01009723">
    <property type="protein sequence ID" value="CDW81232.1"/>
    <property type="molecule type" value="Genomic_DNA"/>
</dbReference>
<evidence type="ECO:0000256" key="2">
    <source>
        <dbReference type="ARBA" id="ARBA00022559"/>
    </source>
</evidence>
<keyword evidence="6 9" id="KW-0408">Iron</keyword>
<accession>A0A078AI98</accession>
<keyword evidence="3 9" id="KW-0349">Heme</keyword>
<dbReference type="PRINTS" id="PR00067">
    <property type="entry name" value="CATALASE"/>
</dbReference>
<dbReference type="GO" id="GO:0042542">
    <property type="term" value="P:response to hydrogen peroxide"/>
    <property type="evidence" value="ECO:0007669"/>
    <property type="project" value="TreeGrafter"/>
</dbReference>
<dbReference type="GO" id="GO:0005777">
    <property type="term" value="C:peroxisome"/>
    <property type="evidence" value="ECO:0007669"/>
    <property type="project" value="TreeGrafter"/>
</dbReference>
<dbReference type="PANTHER" id="PTHR11465">
    <property type="entry name" value="CATALASE"/>
    <property type="match status" value="1"/>
</dbReference>
<dbReference type="FunFam" id="2.40.180.10:FF:000001">
    <property type="entry name" value="Catalase"/>
    <property type="match status" value="1"/>
</dbReference>
<evidence type="ECO:0000256" key="6">
    <source>
        <dbReference type="ARBA" id="ARBA00023004"/>
    </source>
</evidence>
<evidence type="ECO:0000313" key="14">
    <source>
        <dbReference type="EMBL" id="CDW81232.1"/>
    </source>
</evidence>
<evidence type="ECO:0000256" key="9">
    <source>
        <dbReference type="PIRSR" id="PIRSR038928-2"/>
    </source>
</evidence>
<proteinExistence type="inferred from homology"/>
<dbReference type="PANTHER" id="PTHR11465:SF9">
    <property type="entry name" value="CATALASE"/>
    <property type="match status" value="1"/>
</dbReference>
<dbReference type="Proteomes" id="UP000039865">
    <property type="component" value="Unassembled WGS sequence"/>
</dbReference>
<dbReference type="Pfam" id="PF00199">
    <property type="entry name" value="Catalase"/>
    <property type="match status" value="1"/>
</dbReference>
<dbReference type="Gene3D" id="2.40.180.10">
    <property type="entry name" value="Catalase core domain"/>
    <property type="match status" value="1"/>
</dbReference>
<evidence type="ECO:0000256" key="8">
    <source>
        <dbReference type="PIRSR" id="PIRSR038928-1"/>
    </source>
</evidence>
<dbReference type="InterPro" id="IPR024708">
    <property type="entry name" value="Catalase_AS"/>
</dbReference>
<dbReference type="InterPro" id="IPR011614">
    <property type="entry name" value="Catalase_core"/>
</dbReference>
<dbReference type="InterPro" id="IPR018028">
    <property type="entry name" value="Catalase"/>
</dbReference>
<dbReference type="GO" id="GO:0005739">
    <property type="term" value="C:mitochondrion"/>
    <property type="evidence" value="ECO:0007669"/>
    <property type="project" value="TreeGrafter"/>
</dbReference>
<comment type="catalytic activity">
    <reaction evidence="10">
        <text>2 H2O2 = O2 + 2 H2O</text>
        <dbReference type="Rhea" id="RHEA:20309"/>
        <dbReference type="ChEBI" id="CHEBI:15377"/>
        <dbReference type="ChEBI" id="CHEBI:15379"/>
        <dbReference type="ChEBI" id="CHEBI:16240"/>
        <dbReference type="EC" id="1.11.1.6"/>
    </reaction>
</comment>
<evidence type="ECO:0000256" key="7">
    <source>
        <dbReference type="ARBA" id="ARBA00023324"/>
    </source>
</evidence>
<dbReference type="GO" id="GO:0042744">
    <property type="term" value="P:hydrogen peroxide catabolic process"/>
    <property type="evidence" value="ECO:0007669"/>
    <property type="project" value="UniProtKB-KW"/>
</dbReference>
<comment type="cofactor">
    <cofactor evidence="9">
        <name>heme</name>
        <dbReference type="ChEBI" id="CHEBI:30413"/>
    </cofactor>
</comment>
<dbReference type="GO" id="GO:0020037">
    <property type="term" value="F:heme binding"/>
    <property type="evidence" value="ECO:0007669"/>
    <property type="project" value="InterPro"/>
</dbReference>
<dbReference type="PROSITE" id="PS51402">
    <property type="entry name" value="CATALASE_3"/>
    <property type="match status" value="1"/>
</dbReference>
<feature type="active site" evidence="8">
    <location>
        <position position="127"/>
    </location>
</feature>
<keyword evidence="4 9" id="KW-0479">Metal-binding</keyword>
<protein>
    <recommendedName>
        <fullName evidence="10">Catalase</fullName>
        <ecNumber evidence="10">1.11.1.6</ecNumber>
    </recommendedName>
</protein>
<dbReference type="GO" id="GO:0004096">
    <property type="term" value="F:catalase activity"/>
    <property type="evidence" value="ECO:0007669"/>
    <property type="project" value="UniProtKB-EC"/>
</dbReference>
<dbReference type="InterPro" id="IPR024711">
    <property type="entry name" value="Catalase_clade1/3"/>
</dbReference>